<dbReference type="SMART" id="SM00470">
    <property type="entry name" value="ParB"/>
    <property type="match status" value="1"/>
</dbReference>
<proteinExistence type="predicted"/>
<dbReference type="EMBL" id="BK015216">
    <property type="protein sequence ID" value="DAD96378.1"/>
    <property type="molecule type" value="Genomic_DNA"/>
</dbReference>
<reference evidence="2" key="1">
    <citation type="journal article" date="2021" name="Proc. Natl. Acad. Sci. U.S.A.">
        <title>A Catalog of Tens of Thousands of Viruses from Human Metagenomes Reveals Hidden Associations with Chronic Diseases.</title>
        <authorList>
            <person name="Tisza M.J."/>
            <person name="Buck C.B."/>
        </authorList>
    </citation>
    <scope>NUCLEOTIDE SEQUENCE</scope>
    <source>
        <strain evidence="2">Ctpbe1</strain>
    </source>
</reference>
<name>A0A8S5NQ30_9CAUD</name>
<sequence>MEKVEVNTNLEYSRRKLADLKEYEGNARTHNKEQIMQIANSMMENGWTAPMLIDENDMILAGHGRKAAGEMLGIEEVPVMIIRGLNPAQKARLCISENQIALNAGWDTNKLSEQLQLILDDGLDLEITGFDDDFLNDILKLDNDNELLDPLEGEKEEKVQANKFLSFGSYKIHISEEEYQSLVDAYENFVKENGVRYGFVAKVLLPQC</sequence>
<dbReference type="CDD" id="cd16403">
    <property type="entry name" value="ParB_N_like_MT"/>
    <property type="match status" value="1"/>
</dbReference>
<dbReference type="SUPFAM" id="SSF110849">
    <property type="entry name" value="ParB/Sulfiredoxin"/>
    <property type="match status" value="1"/>
</dbReference>
<organism evidence="2">
    <name type="scientific">Siphoviridae sp. ctpbe1</name>
    <dbReference type="NCBI Taxonomy" id="2826466"/>
    <lineage>
        <taxon>Viruses</taxon>
        <taxon>Duplodnaviria</taxon>
        <taxon>Heunggongvirae</taxon>
        <taxon>Uroviricota</taxon>
        <taxon>Caudoviricetes</taxon>
    </lineage>
</organism>
<dbReference type="InterPro" id="IPR036086">
    <property type="entry name" value="ParB/Sulfiredoxin_sf"/>
</dbReference>
<dbReference type="InterPro" id="IPR003115">
    <property type="entry name" value="ParB_N"/>
</dbReference>
<evidence type="ECO:0000313" key="2">
    <source>
        <dbReference type="EMBL" id="DAD96378.1"/>
    </source>
</evidence>
<protein>
    <submittedName>
        <fullName evidence="2">ParB protein</fullName>
    </submittedName>
</protein>
<feature type="domain" description="ParB-like N-terminal" evidence="1">
    <location>
        <begin position="13"/>
        <end position="99"/>
    </location>
</feature>
<dbReference type="Gene3D" id="3.90.1530.10">
    <property type="entry name" value="Conserved hypothetical protein from pyrococcus furiosus pfu- 392566-001, ParB domain"/>
    <property type="match status" value="1"/>
</dbReference>
<dbReference type="Pfam" id="PF02195">
    <property type="entry name" value="ParB_N"/>
    <property type="match status" value="1"/>
</dbReference>
<evidence type="ECO:0000259" key="1">
    <source>
        <dbReference type="SMART" id="SM00470"/>
    </source>
</evidence>
<accession>A0A8S5NQ30</accession>